<keyword evidence="11" id="KW-1185">Reference proteome</keyword>
<evidence type="ECO:0000256" key="8">
    <source>
        <dbReference type="SAM" id="MobiDB-lite"/>
    </source>
</evidence>
<accession>A0A6A6QTZ7</accession>
<comment type="subcellular location">
    <subcellularLocation>
        <location evidence="1">Nucleus</location>
    </subcellularLocation>
</comment>
<proteinExistence type="predicted"/>
<evidence type="ECO:0000256" key="7">
    <source>
        <dbReference type="ARBA" id="ARBA00023242"/>
    </source>
</evidence>
<dbReference type="SMART" id="SM00906">
    <property type="entry name" value="Fungal_trans"/>
    <property type="match status" value="1"/>
</dbReference>
<dbReference type="GO" id="GO:0005634">
    <property type="term" value="C:nucleus"/>
    <property type="evidence" value="ECO:0007669"/>
    <property type="project" value="UniProtKB-SubCell"/>
</dbReference>
<dbReference type="InterPro" id="IPR052202">
    <property type="entry name" value="Yeast_MetPath_Reg"/>
</dbReference>
<dbReference type="Pfam" id="PF04082">
    <property type="entry name" value="Fungal_trans"/>
    <property type="match status" value="1"/>
</dbReference>
<evidence type="ECO:0000256" key="4">
    <source>
        <dbReference type="ARBA" id="ARBA00023015"/>
    </source>
</evidence>
<keyword evidence="2" id="KW-0479">Metal-binding</keyword>
<keyword evidence="3" id="KW-0862">Zinc</keyword>
<dbReference type="GO" id="GO:0045944">
    <property type="term" value="P:positive regulation of transcription by RNA polymerase II"/>
    <property type="evidence" value="ECO:0007669"/>
    <property type="project" value="TreeGrafter"/>
</dbReference>
<reference evidence="10" key="1">
    <citation type="journal article" date="2020" name="Stud. Mycol.">
        <title>101 Dothideomycetes genomes: a test case for predicting lifestyles and emergence of pathogens.</title>
        <authorList>
            <person name="Haridas S."/>
            <person name="Albert R."/>
            <person name="Binder M."/>
            <person name="Bloem J."/>
            <person name="Labutti K."/>
            <person name="Salamov A."/>
            <person name="Andreopoulos B."/>
            <person name="Baker S."/>
            <person name="Barry K."/>
            <person name="Bills G."/>
            <person name="Bluhm B."/>
            <person name="Cannon C."/>
            <person name="Castanera R."/>
            <person name="Culley D."/>
            <person name="Daum C."/>
            <person name="Ezra D."/>
            <person name="Gonzalez J."/>
            <person name="Henrissat B."/>
            <person name="Kuo A."/>
            <person name="Liang C."/>
            <person name="Lipzen A."/>
            <person name="Lutzoni F."/>
            <person name="Magnuson J."/>
            <person name="Mondo S."/>
            <person name="Nolan M."/>
            <person name="Ohm R."/>
            <person name="Pangilinan J."/>
            <person name="Park H.-J."/>
            <person name="Ramirez L."/>
            <person name="Alfaro M."/>
            <person name="Sun H."/>
            <person name="Tritt A."/>
            <person name="Yoshinaga Y."/>
            <person name="Zwiers L.-H."/>
            <person name="Turgeon B."/>
            <person name="Goodwin S."/>
            <person name="Spatafora J."/>
            <person name="Crous P."/>
            <person name="Grigoriev I."/>
        </authorList>
    </citation>
    <scope>NUCLEOTIDE SEQUENCE</scope>
    <source>
        <strain evidence="10">CBS 269.34</strain>
    </source>
</reference>
<evidence type="ECO:0000256" key="2">
    <source>
        <dbReference type="ARBA" id="ARBA00022723"/>
    </source>
</evidence>
<keyword evidence="6" id="KW-0804">Transcription</keyword>
<dbReference type="CDD" id="cd12148">
    <property type="entry name" value="fungal_TF_MHR"/>
    <property type="match status" value="1"/>
</dbReference>
<protein>
    <recommendedName>
        <fullName evidence="9">Xylanolytic transcriptional activator regulatory domain-containing protein</fullName>
    </recommendedName>
</protein>
<dbReference type="GO" id="GO:0043565">
    <property type="term" value="F:sequence-specific DNA binding"/>
    <property type="evidence" value="ECO:0007669"/>
    <property type="project" value="TreeGrafter"/>
</dbReference>
<dbReference type="AlphaFoldDB" id="A0A6A6QTZ7"/>
<keyword evidence="7" id="KW-0539">Nucleus</keyword>
<feature type="compositionally biased region" description="Gly residues" evidence="8">
    <location>
        <begin position="59"/>
        <end position="68"/>
    </location>
</feature>
<dbReference type="GO" id="GO:0008270">
    <property type="term" value="F:zinc ion binding"/>
    <property type="evidence" value="ECO:0007669"/>
    <property type="project" value="InterPro"/>
</dbReference>
<evidence type="ECO:0000256" key="3">
    <source>
        <dbReference type="ARBA" id="ARBA00022833"/>
    </source>
</evidence>
<gene>
    <name evidence="10" type="ORF">BU16DRAFT_560725</name>
</gene>
<dbReference type="PANTHER" id="PTHR47782:SF12">
    <property type="entry name" value="ZN(II)2CYS6 TRANSCRIPTION FACTOR (EUROFUNG)"/>
    <property type="match status" value="1"/>
</dbReference>
<feature type="region of interest" description="Disordered" evidence="8">
    <location>
        <begin position="52"/>
        <end position="122"/>
    </location>
</feature>
<evidence type="ECO:0000256" key="6">
    <source>
        <dbReference type="ARBA" id="ARBA00023163"/>
    </source>
</evidence>
<name>A0A6A6QTZ7_9PEZI</name>
<evidence type="ECO:0000313" key="11">
    <source>
        <dbReference type="Proteomes" id="UP000799750"/>
    </source>
</evidence>
<sequence>MPSKTVNGTREQYFRAVEDRVAELEGILVREGIGDEGMVNWKKLQKELGSVGNANANGSGSGSGGDDAGSGSPPKNPVIIAAGSENGIEDWGLNSSTTPTPTNALAVRRHTKRPSTSFDVGDHAESRTDLYDFGGVDSVVEILRDLSLEASGGYIGASSHITMGRMIGSIVKAKESFTATNGRGIEEHLSPKSVCTVASPPDGILEARHVPADIAERLLKGYLKHISTRWPVLRTPYVRRLHAERLNLIDPYSTALLHLVYAIGGRFLETTGETGNFFPEEHHAAALRHLDEILQYHDIRSVEVLLLLSIYSLRAPRGPGAWTYVGLAMRQCIDMGFHRRTPRKIRSLMESEMRKRVFWSCYCLDRQVSIILGRPFAISDRDIDVELPLDVDEAVEDPVLLEQAHRAAKIQGDQPPSKSSSMSCFIHICRLRIIESNIQQAIYRVDQPTGATEAEVERFVVQLEQWKANMPRDARNPDTTSNVELDSMSMDGYDYYMVYYYKCMRFLLHPHLSRQQTNTQFLRKCADACGGVCQTYKKLHQNVSVGFSLMALHSVFLAGLTLIYCAWISPREVFSITASNDMTACSIVLYIITERWPGAKKYRDVFETIKQNVLDSIEEGKYAPRRAIKKLRPTLRQTLRTMDKNEEGQEEFEAMVADMAGAETEASSEGSLSLSTTPNTERYDSHDFGNGIMEGGQFTFGPPLDNLPLDCHGGQYGMDVQDWMLHDALDLSGFEIDGFQAEAGHF</sequence>
<feature type="compositionally biased region" description="Polar residues" evidence="8">
    <location>
        <begin position="93"/>
        <end position="103"/>
    </location>
</feature>
<evidence type="ECO:0000313" key="10">
    <source>
        <dbReference type="EMBL" id="KAF2495865.1"/>
    </source>
</evidence>
<dbReference type="Proteomes" id="UP000799750">
    <property type="component" value="Unassembled WGS sequence"/>
</dbReference>
<evidence type="ECO:0000256" key="5">
    <source>
        <dbReference type="ARBA" id="ARBA00023125"/>
    </source>
</evidence>
<dbReference type="GO" id="GO:0000981">
    <property type="term" value="F:DNA-binding transcription factor activity, RNA polymerase II-specific"/>
    <property type="evidence" value="ECO:0007669"/>
    <property type="project" value="TreeGrafter"/>
</dbReference>
<keyword evidence="5" id="KW-0238">DNA-binding</keyword>
<dbReference type="PANTHER" id="PTHR47782">
    <property type="entry name" value="ZN(II)2CYS6 TRANSCRIPTION FACTOR (EUROFUNG)-RELATED"/>
    <property type="match status" value="1"/>
</dbReference>
<dbReference type="OrthoDB" id="9970124at2759"/>
<evidence type="ECO:0000256" key="1">
    <source>
        <dbReference type="ARBA" id="ARBA00004123"/>
    </source>
</evidence>
<organism evidence="10 11">
    <name type="scientific">Lophium mytilinum</name>
    <dbReference type="NCBI Taxonomy" id="390894"/>
    <lineage>
        <taxon>Eukaryota</taxon>
        <taxon>Fungi</taxon>
        <taxon>Dikarya</taxon>
        <taxon>Ascomycota</taxon>
        <taxon>Pezizomycotina</taxon>
        <taxon>Dothideomycetes</taxon>
        <taxon>Pleosporomycetidae</taxon>
        <taxon>Mytilinidiales</taxon>
        <taxon>Mytilinidiaceae</taxon>
        <taxon>Lophium</taxon>
    </lineage>
</organism>
<keyword evidence="4" id="KW-0805">Transcription regulation</keyword>
<evidence type="ECO:0000259" key="9">
    <source>
        <dbReference type="SMART" id="SM00906"/>
    </source>
</evidence>
<dbReference type="EMBL" id="MU004188">
    <property type="protein sequence ID" value="KAF2495865.1"/>
    <property type="molecule type" value="Genomic_DNA"/>
</dbReference>
<dbReference type="GO" id="GO:0006351">
    <property type="term" value="P:DNA-templated transcription"/>
    <property type="evidence" value="ECO:0007669"/>
    <property type="project" value="InterPro"/>
</dbReference>
<feature type="domain" description="Xylanolytic transcriptional activator regulatory" evidence="9">
    <location>
        <begin position="321"/>
        <end position="394"/>
    </location>
</feature>
<dbReference type="InterPro" id="IPR007219">
    <property type="entry name" value="XnlR_reg_dom"/>
</dbReference>